<dbReference type="SUPFAM" id="SSF75005">
    <property type="entry name" value="Arabinanase/levansucrase/invertase"/>
    <property type="match status" value="1"/>
</dbReference>
<dbReference type="PANTHER" id="PTHR34106:SF4">
    <property type="entry name" value="BLL5143 PROTEIN"/>
    <property type="match status" value="1"/>
</dbReference>
<organism evidence="4 5">
    <name type="scientific">Sphingomonas hylomeconis</name>
    <dbReference type="NCBI Taxonomy" id="1395958"/>
    <lineage>
        <taxon>Bacteria</taxon>
        <taxon>Pseudomonadati</taxon>
        <taxon>Pseudomonadota</taxon>
        <taxon>Alphaproteobacteria</taxon>
        <taxon>Sphingomonadales</taxon>
        <taxon>Sphingomonadaceae</taxon>
        <taxon>Sphingomonas</taxon>
    </lineage>
</organism>
<dbReference type="GO" id="GO:0016787">
    <property type="term" value="F:hydrolase activity"/>
    <property type="evidence" value="ECO:0007669"/>
    <property type="project" value="UniProtKB-KW"/>
</dbReference>
<dbReference type="Proteomes" id="UP001595713">
    <property type="component" value="Unassembled WGS sequence"/>
</dbReference>
<sequence length="426" mass="46828">MTHSDILLHPDPSRTVIRPFSPEDPQGFVVPGHPRAGRIIDRVLAMDDSELEIDRARVTDSLDERHRDVEMLLMRRFDEVARQIGLDVAAIDQRRALLIGAYFCEEYSFEAAALFNPSIVAHPDQTGVAPGALRFILSLRGIGEGHVSSVTFRTGSWTPGRAPDVDPASATAVPPIIEQDGGANGATAIRLHCGGSREVSESVLFPITPSQRQGIEDLRLVQFSEEDGSQHYYGTYTAFSGAAARSELLSSADFRSFEMRPLEGDAAGGKGMALFPRRVNGRYAMLGRHDNENIWLLESDDLYTWNGGRRIVRPRYSWEFVQMGNCGSPIEIEEGWLVLTHGVGTVRNYCIGACLLDKQDPAKVLARMMLPLVHPSPKERDGYVPNVVYSCGALVRDRTLLLPYGVADDFATFATVGLDDLLAAMA</sequence>
<evidence type="ECO:0000256" key="3">
    <source>
        <dbReference type="ARBA" id="ARBA00024356"/>
    </source>
</evidence>
<comment type="caution">
    <text evidence="4">The sequence shown here is derived from an EMBL/GenBank/DDBJ whole genome shotgun (WGS) entry which is preliminary data.</text>
</comment>
<dbReference type="InterPro" id="IPR023296">
    <property type="entry name" value="Glyco_hydro_beta-prop_sf"/>
</dbReference>
<evidence type="ECO:0000313" key="4">
    <source>
        <dbReference type="EMBL" id="MFC3581513.1"/>
    </source>
</evidence>
<evidence type="ECO:0000256" key="2">
    <source>
        <dbReference type="ARBA" id="ARBA00022679"/>
    </source>
</evidence>
<proteinExistence type="inferred from homology"/>
<dbReference type="Gene3D" id="2.115.10.20">
    <property type="entry name" value="Glycosyl hydrolase domain, family 43"/>
    <property type="match status" value="1"/>
</dbReference>
<evidence type="ECO:0000256" key="1">
    <source>
        <dbReference type="ARBA" id="ARBA00022676"/>
    </source>
</evidence>
<dbReference type="RefSeq" id="WP_261293058.1">
    <property type="nucleotide sequence ID" value="NZ_JANQBK010000001.1"/>
</dbReference>
<reference evidence="5" key="1">
    <citation type="journal article" date="2019" name="Int. J. Syst. Evol. Microbiol.">
        <title>The Global Catalogue of Microorganisms (GCM) 10K type strain sequencing project: providing services to taxonomists for standard genome sequencing and annotation.</title>
        <authorList>
            <consortium name="The Broad Institute Genomics Platform"/>
            <consortium name="The Broad Institute Genome Sequencing Center for Infectious Disease"/>
            <person name="Wu L."/>
            <person name="Ma J."/>
        </authorList>
    </citation>
    <scope>NUCLEOTIDE SEQUENCE [LARGE SCALE GENOMIC DNA]</scope>
    <source>
        <strain evidence="5">KCTC 42739</strain>
    </source>
</reference>
<keyword evidence="4" id="KW-0378">Hydrolase</keyword>
<gene>
    <name evidence="4" type="ORF">ACFONA_15175</name>
</gene>
<dbReference type="EMBL" id="JBHRXP010000007">
    <property type="protein sequence ID" value="MFC3581513.1"/>
    <property type="molecule type" value="Genomic_DNA"/>
</dbReference>
<dbReference type="InterPro" id="IPR007184">
    <property type="entry name" value="Mannoside_phosphorylase"/>
</dbReference>
<accession>A0ABV7SXY2</accession>
<dbReference type="Pfam" id="PF04041">
    <property type="entry name" value="Glyco_hydro_130"/>
    <property type="match status" value="1"/>
</dbReference>
<comment type="similarity">
    <text evidence="3">Belongs to the glycosyl hydrolase 130 family.</text>
</comment>
<dbReference type="PANTHER" id="PTHR34106">
    <property type="entry name" value="GLYCOSIDASE"/>
    <property type="match status" value="1"/>
</dbReference>
<keyword evidence="5" id="KW-1185">Reference proteome</keyword>
<protein>
    <submittedName>
        <fullName evidence="4">Glycoside hydrolase family 130 protein</fullName>
    </submittedName>
</protein>
<dbReference type="CDD" id="cd18613">
    <property type="entry name" value="GH130"/>
    <property type="match status" value="1"/>
</dbReference>
<keyword evidence="1" id="KW-0328">Glycosyltransferase</keyword>
<name>A0ABV7SXY2_9SPHN</name>
<evidence type="ECO:0000313" key="5">
    <source>
        <dbReference type="Proteomes" id="UP001595713"/>
    </source>
</evidence>
<keyword evidence="2" id="KW-0808">Transferase</keyword>